<sequence>MSWDSGTKAPVVPRSLGVAGGGRGVRETFGKGGDGFAVSFEGFAFVVGEVELFEHFVDAVLDG</sequence>
<evidence type="ECO:0000313" key="1">
    <source>
        <dbReference type="EMBL" id="MDU8990977.1"/>
    </source>
</evidence>
<dbReference type="RefSeq" id="WP_316732266.1">
    <property type="nucleotide sequence ID" value="NZ_JARAKF010000001.1"/>
</dbReference>
<accession>A0ABU3UAM7</accession>
<evidence type="ECO:0008006" key="3">
    <source>
        <dbReference type="Google" id="ProtNLM"/>
    </source>
</evidence>
<proteinExistence type="predicted"/>
<dbReference type="Proteomes" id="UP001257627">
    <property type="component" value="Unassembled WGS sequence"/>
</dbReference>
<protein>
    <recommendedName>
        <fullName evidence="3">DUF397 domain-containing protein</fullName>
    </recommendedName>
</protein>
<evidence type="ECO:0000313" key="2">
    <source>
        <dbReference type="Proteomes" id="UP001257627"/>
    </source>
</evidence>
<dbReference type="EMBL" id="JARAKF010000001">
    <property type="protein sequence ID" value="MDU8990977.1"/>
    <property type="molecule type" value="Genomic_DNA"/>
</dbReference>
<reference evidence="1 2" key="1">
    <citation type="submission" date="2023-02" db="EMBL/GenBank/DDBJ databases">
        <authorList>
            <person name="Maleckis M."/>
        </authorList>
    </citation>
    <scope>NUCLEOTIDE SEQUENCE [LARGE SCALE GENOMIC DNA]</scope>
    <source>
        <strain evidence="1 2">P8-A2</strain>
    </source>
</reference>
<gene>
    <name evidence="1" type="ORF">PU648_00700</name>
</gene>
<name>A0ABU3UAM7_9ACTN</name>
<keyword evidence="2" id="KW-1185">Reference proteome</keyword>
<comment type="caution">
    <text evidence="1">The sequence shown here is derived from an EMBL/GenBank/DDBJ whole genome shotgun (WGS) entry which is preliminary data.</text>
</comment>
<organism evidence="1 2">
    <name type="scientific">Streptomyces mirabilis</name>
    <dbReference type="NCBI Taxonomy" id="68239"/>
    <lineage>
        <taxon>Bacteria</taxon>
        <taxon>Bacillati</taxon>
        <taxon>Actinomycetota</taxon>
        <taxon>Actinomycetes</taxon>
        <taxon>Kitasatosporales</taxon>
        <taxon>Streptomycetaceae</taxon>
        <taxon>Streptomyces</taxon>
    </lineage>
</organism>